<dbReference type="AlphaFoldDB" id="A0AAJ0AY60"/>
<gene>
    <name evidence="1" type="ORF">BDP55DRAFT_344020</name>
</gene>
<dbReference type="GeneID" id="85451468"/>
<comment type="caution">
    <text evidence="1">The sequence shown here is derived from an EMBL/GenBank/DDBJ whole genome shotgun (WGS) entry which is preliminary data.</text>
</comment>
<sequence>MSTSSKDVFSKRFQCWVTGAPHKRDTSSSTQRAFNPQFPSYFMKTSISCTLASRPGADDSQCRSAAVHHRCCPHNVKPFRSEPCRPVSGSMEGKRASASISSGRAISGQSHRQAVTSIRPTCTIRTTDHHPWVFVLELQVAAKRAAHTARPFRQAVASASRTHFAGLAVEHQPLMVVHQLYSSLDTSHTMSRRPVISTGVAKVFRVTEVLLDASNMQRAISPIRG</sequence>
<dbReference type="Proteomes" id="UP001224890">
    <property type="component" value="Unassembled WGS sequence"/>
</dbReference>
<evidence type="ECO:0000313" key="1">
    <source>
        <dbReference type="EMBL" id="KAK1690274.1"/>
    </source>
</evidence>
<name>A0AAJ0AY60_9PEZI</name>
<dbReference type="RefSeq" id="XP_060433969.1">
    <property type="nucleotide sequence ID" value="XM_060566942.1"/>
</dbReference>
<organism evidence="1 2">
    <name type="scientific">Colletotrichum godetiae</name>
    <dbReference type="NCBI Taxonomy" id="1209918"/>
    <lineage>
        <taxon>Eukaryota</taxon>
        <taxon>Fungi</taxon>
        <taxon>Dikarya</taxon>
        <taxon>Ascomycota</taxon>
        <taxon>Pezizomycotina</taxon>
        <taxon>Sordariomycetes</taxon>
        <taxon>Hypocreomycetidae</taxon>
        <taxon>Glomerellales</taxon>
        <taxon>Glomerellaceae</taxon>
        <taxon>Colletotrichum</taxon>
        <taxon>Colletotrichum acutatum species complex</taxon>
    </lineage>
</organism>
<proteinExistence type="predicted"/>
<keyword evidence="2" id="KW-1185">Reference proteome</keyword>
<dbReference type="EMBL" id="JAHMHR010000006">
    <property type="protein sequence ID" value="KAK1690274.1"/>
    <property type="molecule type" value="Genomic_DNA"/>
</dbReference>
<reference evidence="1" key="1">
    <citation type="submission" date="2021-06" db="EMBL/GenBank/DDBJ databases">
        <title>Comparative genomics, transcriptomics and evolutionary studies reveal genomic signatures of adaptation to plant cell wall in hemibiotrophic fungi.</title>
        <authorList>
            <consortium name="DOE Joint Genome Institute"/>
            <person name="Baroncelli R."/>
            <person name="Diaz J.F."/>
            <person name="Benocci T."/>
            <person name="Peng M."/>
            <person name="Battaglia E."/>
            <person name="Haridas S."/>
            <person name="Andreopoulos W."/>
            <person name="Labutti K."/>
            <person name="Pangilinan J."/>
            <person name="Floch G.L."/>
            <person name="Makela M.R."/>
            <person name="Henrissat B."/>
            <person name="Grigoriev I.V."/>
            <person name="Crouch J.A."/>
            <person name="De Vries R.P."/>
            <person name="Sukno S.A."/>
            <person name="Thon M.R."/>
        </authorList>
    </citation>
    <scope>NUCLEOTIDE SEQUENCE</scope>
    <source>
        <strain evidence="1">CBS 193.32</strain>
    </source>
</reference>
<accession>A0AAJ0AY60</accession>
<evidence type="ECO:0000313" key="2">
    <source>
        <dbReference type="Proteomes" id="UP001224890"/>
    </source>
</evidence>
<protein>
    <submittedName>
        <fullName evidence="1">Uncharacterized protein</fullName>
    </submittedName>
</protein>